<dbReference type="GO" id="GO:0006109">
    <property type="term" value="P:regulation of carbohydrate metabolic process"/>
    <property type="evidence" value="ECO:0007669"/>
    <property type="project" value="InterPro"/>
</dbReference>
<comment type="caution">
    <text evidence="2">The sequence shown here is derived from an EMBL/GenBank/DDBJ whole genome shotgun (WGS) entry which is preliminary data.</text>
</comment>
<keyword evidence="3" id="KW-1185">Reference proteome</keyword>
<dbReference type="OrthoDB" id="8326226at2"/>
<reference evidence="2 3" key="1">
    <citation type="submission" date="2019-09" db="EMBL/GenBank/DDBJ databases">
        <title>Genome sequence of Roseospira marina, one of the more divergent members of the non-sulfur purple photosynthetic bacterial family, the Rhodospirillaceae.</title>
        <authorList>
            <person name="Meyer T."/>
            <person name="Kyndt J."/>
        </authorList>
    </citation>
    <scope>NUCLEOTIDE SEQUENCE [LARGE SCALE GENOMIC DNA]</scope>
    <source>
        <strain evidence="2 3">DSM 15113</strain>
    </source>
</reference>
<dbReference type="InterPro" id="IPR027417">
    <property type="entry name" value="P-loop_NTPase"/>
</dbReference>
<name>A0A5M6IAS2_9PROT</name>
<feature type="domain" description="HPr kinase/phosphorylase C-terminal" evidence="1">
    <location>
        <begin position="2"/>
        <end position="79"/>
    </location>
</feature>
<gene>
    <name evidence="2" type="ORF">F1188_14365</name>
</gene>
<dbReference type="Gene3D" id="3.40.50.300">
    <property type="entry name" value="P-loop containing nucleotide triphosphate hydrolases"/>
    <property type="match status" value="1"/>
</dbReference>
<organism evidence="2 3">
    <name type="scientific">Roseospira marina</name>
    <dbReference type="NCBI Taxonomy" id="140057"/>
    <lineage>
        <taxon>Bacteria</taxon>
        <taxon>Pseudomonadati</taxon>
        <taxon>Pseudomonadota</taxon>
        <taxon>Alphaproteobacteria</taxon>
        <taxon>Rhodospirillales</taxon>
        <taxon>Rhodospirillaceae</taxon>
        <taxon>Roseospira</taxon>
    </lineage>
</organism>
<dbReference type="SUPFAM" id="SSF53795">
    <property type="entry name" value="PEP carboxykinase-like"/>
    <property type="match status" value="1"/>
</dbReference>
<evidence type="ECO:0000313" key="2">
    <source>
        <dbReference type="EMBL" id="KAA5604835.1"/>
    </source>
</evidence>
<accession>A0A5M6IAS2</accession>
<evidence type="ECO:0000313" key="3">
    <source>
        <dbReference type="Proteomes" id="UP000324065"/>
    </source>
</evidence>
<dbReference type="EMBL" id="VWPJ01000014">
    <property type="protein sequence ID" value="KAA5604835.1"/>
    <property type="molecule type" value="Genomic_DNA"/>
</dbReference>
<dbReference type="GO" id="GO:0000155">
    <property type="term" value="F:phosphorelay sensor kinase activity"/>
    <property type="evidence" value="ECO:0007669"/>
    <property type="project" value="InterPro"/>
</dbReference>
<dbReference type="GO" id="GO:0005524">
    <property type="term" value="F:ATP binding"/>
    <property type="evidence" value="ECO:0007669"/>
    <property type="project" value="InterPro"/>
</dbReference>
<dbReference type="InterPro" id="IPR011104">
    <property type="entry name" value="Hpr_kin/Pase_C"/>
</dbReference>
<sequence length="165" mass="17543">MTVHGTCVALPEGAVLLRGGAGSGKSDLALRLMETGDVRLVADDRVILERDAESGVLYASTPHPLRGLMEVRGIGIIPLDTTRWVAHAPLIAVVDMAPLPGAVPRMPSTATCDPLADANRFSEHVPVRVRRFVLWPFEVSAPAKVRLAAAIAVEAIVPIAEQESE</sequence>
<proteinExistence type="predicted"/>
<protein>
    <submittedName>
        <fullName evidence="2">Aldolase</fullName>
    </submittedName>
</protein>
<evidence type="ECO:0000259" key="1">
    <source>
        <dbReference type="Pfam" id="PF07475"/>
    </source>
</evidence>
<dbReference type="CDD" id="cd01918">
    <property type="entry name" value="HprK_C"/>
    <property type="match status" value="1"/>
</dbReference>
<dbReference type="Proteomes" id="UP000324065">
    <property type="component" value="Unassembled WGS sequence"/>
</dbReference>
<dbReference type="AlphaFoldDB" id="A0A5M6IAS2"/>
<dbReference type="Pfam" id="PF07475">
    <property type="entry name" value="Hpr_kinase_C"/>
    <property type="match status" value="1"/>
</dbReference>